<dbReference type="AlphaFoldDB" id="A0A4Q4RJ63"/>
<organism evidence="2 3">
    <name type="scientific">Alternaria arborescens</name>
    <dbReference type="NCBI Taxonomy" id="156630"/>
    <lineage>
        <taxon>Eukaryota</taxon>
        <taxon>Fungi</taxon>
        <taxon>Dikarya</taxon>
        <taxon>Ascomycota</taxon>
        <taxon>Pezizomycotina</taxon>
        <taxon>Dothideomycetes</taxon>
        <taxon>Pleosporomycetidae</taxon>
        <taxon>Pleosporales</taxon>
        <taxon>Pleosporineae</taxon>
        <taxon>Pleosporaceae</taxon>
        <taxon>Alternaria</taxon>
        <taxon>Alternaria sect. Alternaria</taxon>
    </lineage>
</organism>
<sequence>MKRLALTGVISRHHYLEKHRVLSISVDLVTTLNIAALGGVQYAYTRESSLAA</sequence>
<proteinExistence type="predicted"/>
<evidence type="ECO:0000313" key="3">
    <source>
        <dbReference type="Proteomes" id="UP000293823"/>
    </source>
</evidence>
<keyword evidence="3" id="KW-1185">Reference proteome</keyword>
<protein>
    <submittedName>
        <fullName evidence="2">Uncharacterized protein</fullName>
    </submittedName>
</protein>
<dbReference type="EMBL" id="PEJP01000035">
    <property type="protein sequence ID" value="RYO56883.1"/>
    <property type="molecule type" value="Genomic_DNA"/>
</dbReference>
<keyword evidence="1" id="KW-0812">Transmembrane</keyword>
<keyword evidence="1" id="KW-0472">Membrane</keyword>
<reference evidence="3" key="1">
    <citation type="journal article" date="2019" name="bioRxiv">
        <title>Genomics, evolutionary history and diagnostics of the Alternaria alternata species group including apple and Asian pear pathotypes.</title>
        <authorList>
            <person name="Armitage A.D."/>
            <person name="Cockerton H.M."/>
            <person name="Sreenivasaprasad S."/>
            <person name="Woodhall J.W."/>
            <person name="Lane C.R."/>
            <person name="Harrison R.J."/>
            <person name="Clarkson J.P."/>
        </authorList>
    </citation>
    <scope>NUCLEOTIDE SEQUENCE [LARGE SCALE GENOMIC DNA]</scope>
    <source>
        <strain evidence="3">RGR 97.0016</strain>
    </source>
</reference>
<keyword evidence="1" id="KW-1133">Transmembrane helix</keyword>
<evidence type="ECO:0000313" key="2">
    <source>
        <dbReference type="EMBL" id="RYO56883.1"/>
    </source>
</evidence>
<gene>
    <name evidence="2" type="ORF">AA0113_g8440</name>
</gene>
<comment type="caution">
    <text evidence="2">The sequence shown here is derived from an EMBL/GenBank/DDBJ whole genome shotgun (WGS) entry which is preliminary data.</text>
</comment>
<dbReference type="Proteomes" id="UP000293823">
    <property type="component" value="Unassembled WGS sequence"/>
</dbReference>
<feature type="transmembrane region" description="Helical" evidence="1">
    <location>
        <begin position="21"/>
        <end position="44"/>
    </location>
</feature>
<accession>A0A4Q4RJ63</accession>
<evidence type="ECO:0000256" key="1">
    <source>
        <dbReference type="SAM" id="Phobius"/>
    </source>
</evidence>
<name>A0A4Q4RJ63_9PLEO</name>